<feature type="domain" description="HTH deoR-type" evidence="4">
    <location>
        <begin position="3"/>
        <end position="58"/>
    </location>
</feature>
<dbReference type="EMBL" id="CP013979">
    <property type="protein sequence ID" value="ANJ25763.1"/>
    <property type="molecule type" value="Genomic_DNA"/>
</dbReference>
<reference evidence="5 6" key="1">
    <citation type="journal article" date="2016" name="Int. J. Syst. Evol. Microbiol.">
        <title>Agromyces aureus sp. nov., isolated from the rhizosphere of Salix caprea L. grown in a heavy-metal-contaminated soil.</title>
        <authorList>
            <person name="Corretto E."/>
            <person name="Antonielli L."/>
            <person name="Sessitsch A."/>
            <person name="Compant S."/>
            <person name="Gorfer M."/>
            <person name="Kuffner M."/>
            <person name="Brader G."/>
        </authorList>
    </citation>
    <scope>NUCLEOTIDE SEQUENCE [LARGE SCALE GENOMIC DNA]</scope>
    <source>
        <strain evidence="5 6">AR33</strain>
    </source>
</reference>
<dbReference type="InterPro" id="IPR036388">
    <property type="entry name" value="WH-like_DNA-bd_sf"/>
</dbReference>
<dbReference type="PROSITE" id="PS51000">
    <property type="entry name" value="HTH_DEOR_2"/>
    <property type="match status" value="1"/>
</dbReference>
<dbReference type="Pfam" id="PF13377">
    <property type="entry name" value="Peripla_BP_3"/>
    <property type="match status" value="1"/>
</dbReference>
<organism evidence="5 6">
    <name type="scientific">Agromyces aureus</name>
    <dbReference type="NCBI Taxonomy" id="453304"/>
    <lineage>
        <taxon>Bacteria</taxon>
        <taxon>Bacillati</taxon>
        <taxon>Actinomycetota</taxon>
        <taxon>Actinomycetes</taxon>
        <taxon>Micrococcales</taxon>
        <taxon>Microbacteriaceae</taxon>
        <taxon>Agromyces</taxon>
    </lineage>
</organism>
<dbReference type="RefSeq" id="WP_067872636.1">
    <property type="nucleotide sequence ID" value="NZ_CP013979.1"/>
</dbReference>
<keyword evidence="6" id="KW-1185">Reference proteome</keyword>
<keyword evidence="2" id="KW-0238">DNA-binding</keyword>
<dbReference type="PRINTS" id="PR00037">
    <property type="entry name" value="HTHLACR"/>
</dbReference>
<evidence type="ECO:0000313" key="5">
    <source>
        <dbReference type="EMBL" id="ANJ25763.1"/>
    </source>
</evidence>
<gene>
    <name evidence="5" type="ORF">ATC03_02270</name>
</gene>
<dbReference type="SUPFAM" id="SSF53822">
    <property type="entry name" value="Periplasmic binding protein-like I"/>
    <property type="match status" value="1"/>
</dbReference>
<dbReference type="PANTHER" id="PTHR30146:SF155">
    <property type="entry name" value="ALANINE RACEMASE"/>
    <property type="match status" value="1"/>
</dbReference>
<dbReference type="STRING" id="453304.ATC03_02270"/>
<evidence type="ECO:0000256" key="2">
    <source>
        <dbReference type="ARBA" id="ARBA00023125"/>
    </source>
</evidence>
<evidence type="ECO:0000256" key="3">
    <source>
        <dbReference type="ARBA" id="ARBA00023163"/>
    </source>
</evidence>
<keyword evidence="3" id="KW-0804">Transcription</keyword>
<dbReference type="InterPro" id="IPR028082">
    <property type="entry name" value="Peripla_BP_I"/>
</dbReference>
<sequence length="362" mass="39517">MVAVARHDAILRELELRGSLAITQLSKRLDVSAMTLRRDLAELESRGLLVRVHGGAVSTAVAKQQERGSGSGGAMARRPVATIGMIAPTANYYFPQVIRGASDAARELNCRLVLGTTNYSEREELRQAERLIASGVDGLMITPHNGLVEGSPLHELLIEAPVPVVIVERGVDERIAGRIESVRSDHAYGAELAVRHLVEHGHRRIALAAREAATTSWLLDGYERTMARLGLAEHVRFRSLPTPAVGADSAIDALERFYDECVQHEVTAALMLGDVDSMAFADLVVERGLRIPEDFALVAYDDEFSAFAAVPLTAVAPPKHDLGYAALRLCFDRIRQHERTGHAVTRMSLLPTLVERESTRSA</sequence>
<dbReference type="CDD" id="cd06267">
    <property type="entry name" value="PBP1_LacI_sugar_binding-like"/>
    <property type="match status" value="1"/>
</dbReference>
<dbReference type="Gene3D" id="1.10.10.10">
    <property type="entry name" value="Winged helix-like DNA-binding domain superfamily/Winged helix DNA-binding domain"/>
    <property type="match status" value="1"/>
</dbReference>
<dbReference type="AlphaFoldDB" id="A0A191WC44"/>
<dbReference type="Proteomes" id="UP000078437">
    <property type="component" value="Chromosome"/>
</dbReference>
<dbReference type="PANTHER" id="PTHR30146">
    <property type="entry name" value="LACI-RELATED TRANSCRIPTIONAL REPRESSOR"/>
    <property type="match status" value="1"/>
</dbReference>
<dbReference type="KEGG" id="agy:ATC03_02270"/>
<dbReference type="GO" id="GO:0000976">
    <property type="term" value="F:transcription cis-regulatory region binding"/>
    <property type="evidence" value="ECO:0007669"/>
    <property type="project" value="TreeGrafter"/>
</dbReference>
<accession>A0A191WC44</accession>
<name>A0A191WC44_9MICO</name>
<evidence type="ECO:0000259" key="4">
    <source>
        <dbReference type="PROSITE" id="PS51000"/>
    </source>
</evidence>
<proteinExistence type="predicted"/>
<evidence type="ECO:0000256" key="1">
    <source>
        <dbReference type="ARBA" id="ARBA00023015"/>
    </source>
</evidence>
<dbReference type="SUPFAM" id="SSF46785">
    <property type="entry name" value="Winged helix' DNA-binding domain"/>
    <property type="match status" value="1"/>
</dbReference>
<reference evidence="6" key="2">
    <citation type="submission" date="2016-01" db="EMBL/GenBank/DDBJ databases">
        <title>Complete genome sequence of Agromyces aureus AR33T and comparison with related organisms.</title>
        <authorList>
            <person name="Corretto E."/>
            <person name="Antonielli L."/>
            <person name="Sessitsch A."/>
            <person name="Brader G."/>
        </authorList>
    </citation>
    <scope>NUCLEOTIDE SEQUENCE [LARGE SCALE GENOMIC DNA]</scope>
    <source>
        <strain evidence="6">AR33</strain>
    </source>
</reference>
<protein>
    <recommendedName>
        <fullName evidence="4">HTH deoR-type domain-containing protein</fullName>
    </recommendedName>
</protein>
<dbReference type="Gene3D" id="3.40.50.2300">
    <property type="match status" value="2"/>
</dbReference>
<dbReference type="InterPro" id="IPR018356">
    <property type="entry name" value="Tscrpt_reg_HTH_DeoR_CS"/>
</dbReference>
<dbReference type="InterPro" id="IPR046335">
    <property type="entry name" value="LacI/GalR-like_sensor"/>
</dbReference>
<dbReference type="PROSITE" id="PS00894">
    <property type="entry name" value="HTH_DEOR_1"/>
    <property type="match status" value="1"/>
</dbReference>
<dbReference type="GO" id="GO:0003700">
    <property type="term" value="F:DNA-binding transcription factor activity"/>
    <property type="evidence" value="ECO:0007669"/>
    <property type="project" value="InterPro"/>
</dbReference>
<dbReference type="InterPro" id="IPR001034">
    <property type="entry name" value="DeoR_HTH"/>
</dbReference>
<keyword evidence="1" id="KW-0805">Transcription regulation</keyword>
<dbReference type="InterPro" id="IPR036390">
    <property type="entry name" value="WH_DNA-bd_sf"/>
</dbReference>
<evidence type="ECO:0000313" key="6">
    <source>
        <dbReference type="Proteomes" id="UP000078437"/>
    </source>
</evidence>
<dbReference type="Pfam" id="PF08220">
    <property type="entry name" value="HTH_DeoR"/>
    <property type="match status" value="1"/>
</dbReference>
<dbReference type="SMART" id="SM00420">
    <property type="entry name" value="HTH_DEOR"/>
    <property type="match status" value="1"/>
</dbReference>